<reference evidence="5 6" key="1">
    <citation type="submission" date="2010-10" db="EMBL/GenBank/DDBJ databases">
        <authorList>
            <consortium name="The Broad Institute Genome Sequencing Platform"/>
            <person name="Ward D."/>
            <person name="Earl A."/>
            <person name="Feldgarden M."/>
            <person name="Young S.K."/>
            <person name="Gargeya S."/>
            <person name="Zeng Q."/>
            <person name="Alvarado L."/>
            <person name="Berlin A."/>
            <person name="Bochicchio J."/>
            <person name="Chapman S.B."/>
            <person name="Chen Z."/>
            <person name="Freedman E."/>
            <person name="Gellesch M."/>
            <person name="Goldberg J."/>
            <person name="Griggs A."/>
            <person name="Gujja S."/>
            <person name="Heilman E."/>
            <person name="Heiman D."/>
            <person name="Howarth C."/>
            <person name="Mehta T."/>
            <person name="Neiman D."/>
            <person name="Pearson M."/>
            <person name="Roberts A."/>
            <person name="Saif S."/>
            <person name="Shea T."/>
            <person name="Shenoy N."/>
            <person name="Sisk P."/>
            <person name="Stolte C."/>
            <person name="Sykes S."/>
            <person name="White J."/>
            <person name="Yandava C."/>
            <person name="Allen-Vercoe E."/>
            <person name="Sibley C."/>
            <person name="Ambrose C.E."/>
            <person name="Strauss J."/>
            <person name="Daigneault M."/>
            <person name="Haas B."/>
            <person name="Nusbaum C."/>
            <person name="Birren B."/>
        </authorList>
    </citation>
    <scope>NUCLEOTIDE SEQUENCE [LARGE SCALE GENOMIC DNA]</scope>
    <source>
        <strain evidence="5 6">3_1_6</strain>
    </source>
</reference>
<evidence type="ECO:0000313" key="6">
    <source>
        <dbReference type="Proteomes" id="UP000006034"/>
    </source>
</evidence>
<dbReference type="InterPro" id="IPR007346">
    <property type="entry name" value="Endonuclease-I"/>
</dbReference>
<keyword evidence="4" id="KW-0732">Signal</keyword>
<comment type="caution">
    <text evidence="5">The sequence shown here is derived from an EMBL/GenBank/DDBJ whole genome shotgun (WGS) entry which is preliminary data.</text>
</comment>
<feature type="chain" id="PRO_5003203215" evidence="4">
    <location>
        <begin position="22"/>
        <end position="249"/>
    </location>
</feature>
<sequence>MGKHVLAAVLAVLFMASGAQAAGNVWNDSFNKAKKTLEWQVYYDHRITLYCGAAFDEKKDVALPEGFTAPKHEKRAGKIEWEHVVPAENFGRAFPERREGDAQCVDKRGKAFRGRKCAERVNREYRLMQSDMYNLYPAIGAVNALRQNYNFQMLPGEEPDFGSCGMKIADRRAEPPIRARGQIARTYKYMADAYAPRYRMSRQQAQLMDAWDRMYPVDAWECTRAKRIENLQGNENPFVKRPCREARLW</sequence>
<evidence type="ECO:0000256" key="3">
    <source>
        <dbReference type="ARBA" id="ARBA00022801"/>
    </source>
</evidence>
<dbReference type="PANTHER" id="PTHR33607:SF2">
    <property type="entry name" value="ENDONUCLEASE-1"/>
    <property type="match status" value="1"/>
</dbReference>
<evidence type="ECO:0000313" key="5">
    <source>
        <dbReference type="EMBL" id="EFV45910.1"/>
    </source>
</evidence>
<name>E5Y247_BILW3</name>
<dbReference type="InterPro" id="IPR044925">
    <property type="entry name" value="His-Me_finger_sf"/>
</dbReference>
<gene>
    <name evidence="5" type="ORF">HMPREF0179_00257</name>
</gene>
<evidence type="ECO:0000256" key="2">
    <source>
        <dbReference type="ARBA" id="ARBA00022722"/>
    </source>
</evidence>
<keyword evidence="6" id="KW-1185">Reference proteome</keyword>
<dbReference type="GeneID" id="78086955"/>
<dbReference type="Proteomes" id="UP000006034">
    <property type="component" value="Unassembled WGS sequence"/>
</dbReference>
<dbReference type="eggNOG" id="COG2356">
    <property type="taxonomic scope" value="Bacteria"/>
</dbReference>
<keyword evidence="2" id="KW-0540">Nuclease</keyword>
<dbReference type="Pfam" id="PF04231">
    <property type="entry name" value="Endonuclease_1"/>
    <property type="match status" value="1"/>
</dbReference>
<dbReference type="RefSeq" id="WP_005024360.1">
    <property type="nucleotide sequence ID" value="NZ_KE150239.1"/>
</dbReference>
<feature type="signal peptide" evidence="4">
    <location>
        <begin position="1"/>
        <end position="21"/>
    </location>
</feature>
<dbReference type="GO" id="GO:0016787">
    <property type="term" value="F:hydrolase activity"/>
    <property type="evidence" value="ECO:0007669"/>
    <property type="project" value="UniProtKB-KW"/>
</dbReference>
<proteinExistence type="inferred from homology"/>
<evidence type="ECO:0000256" key="4">
    <source>
        <dbReference type="SAM" id="SignalP"/>
    </source>
</evidence>
<keyword evidence="3" id="KW-0378">Hydrolase</keyword>
<dbReference type="SUPFAM" id="SSF54060">
    <property type="entry name" value="His-Me finger endonucleases"/>
    <property type="match status" value="1"/>
</dbReference>
<reference evidence="5 6" key="2">
    <citation type="submission" date="2013-04" db="EMBL/GenBank/DDBJ databases">
        <title>The Genome Sequence of Bilophila wadsworthia 3_1_6.</title>
        <authorList>
            <consortium name="The Broad Institute Genomics Platform"/>
            <person name="Earl A."/>
            <person name="Ward D."/>
            <person name="Feldgarden M."/>
            <person name="Gevers D."/>
            <person name="Sibley C."/>
            <person name="Strauss J."/>
            <person name="Allen-Vercoe E."/>
            <person name="Walker B."/>
            <person name="Young S."/>
            <person name="Zeng Q."/>
            <person name="Gargeya S."/>
            <person name="Fitzgerald M."/>
            <person name="Haas B."/>
            <person name="Abouelleil A."/>
            <person name="Allen A.W."/>
            <person name="Alvarado L."/>
            <person name="Arachchi H.M."/>
            <person name="Berlin A.M."/>
            <person name="Chapman S.B."/>
            <person name="Gainer-Dewar J."/>
            <person name="Goldberg J."/>
            <person name="Griggs A."/>
            <person name="Gujja S."/>
            <person name="Hansen M."/>
            <person name="Howarth C."/>
            <person name="Imamovic A."/>
            <person name="Ireland A."/>
            <person name="Larimer J."/>
            <person name="McCowan C."/>
            <person name="Murphy C."/>
            <person name="Pearson M."/>
            <person name="Poon T.W."/>
            <person name="Priest M."/>
            <person name="Roberts A."/>
            <person name="Saif S."/>
            <person name="Shea T."/>
            <person name="Sisk P."/>
            <person name="Sykes S."/>
            <person name="Wortman J."/>
            <person name="Nusbaum C."/>
            <person name="Birren B."/>
        </authorList>
    </citation>
    <scope>NUCLEOTIDE SEQUENCE [LARGE SCALE GENOMIC DNA]</scope>
    <source>
        <strain evidence="5 6">3_1_6</strain>
    </source>
</reference>
<protein>
    <submittedName>
        <fullName evidence="5">Deoxyribonuclease I</fullName>
    </submittedName>
</protein>
<comment type="similarity">
    <text evidence="1">Belongs to the EndA/NucM nuclease family.</text>
</comment>
<dbReference type="GO" id="GO:0004518">
    <property type="term" value="F:nuclease activity"/>
    <property type="evidence" value="ECO:0007669"/>
    <property type="project" value="UniProtKB-KW"/>
</dbReference>
<accession>E5Y247</accession>
<evidence type="ECO:0000256" key="1">
    <source>
        <dbReference type="ARBA" id="ARBA00006429"/>
    </source>
</evidence>
<dbReference type="EMBL" id="ADCP02000002">
    <property type="protein sequence ID" value="EFV45910.1"/>
    <property type="molecule type" value="Genomic_DNA"/>
</dbReference>
<dbReference type="OrthoDB" id="9800417at2"/>
<dbReference type="PANTHER" id="PTHR33607">
    <property type="entry name" value="ENDONUCLEASE-1"/>
    <property type="match status" value="1"/>
</dbReference>
<dbReference type="HOGENOM" id="CLU_070541_0_0_7"/>
<dbReference type="AlphaFoldDB" id="E5Y247"/>
<organism evidence="5 6">
    <name type="scientific">Bilophila wadsworthia (strain 3_1_6)</name>
    <dbReference type="NCBI Taxonomy" id="563192"/>
    <lineage>
        <taxon>Bacteria</taxon>
        <taxon>Pseudomonadati</taxon>
        <taxon>Thermodesulfobacteriota</taxon>
        <taxon>Desulfovibrionia</taxon>
        <taxon>Desulfovibrionales</taxon>
        <taxon>Desulfovibrionaceae</taxon>
        <taxon>Bilophila</taxon>
    </lineage>
</organism>
<dbReference type="STRING" id="563192.HMPREF0179_00257"/>